<dbReference type="GO" id="GO:0043743">
    <property type="term" value="F:LPPG:FO 2-phospho-L-lactate transferase activity"/>
    <property type="evidence" value="ECO:0007669"/>
    <property type="project" value="InterPro"/>
</dbReference>
<comment type="caution">
    <text evidence="3">The sequence shown here is derived from an EMBL/GenBank/DDBJ whole genome shotgun (WGS) entry which is preliminary data.</text>
</comment>
<dbReference type="InterPro" id="IPR002882">
    <property type="entry name" value="CofD"/>
</dbReference>
<dbReference type="PANTHER" id="PTHR30135">
    <property type="entry name" value="UNCHARACTERIZED PROTEIN YVCK-RELATED"/>
    <property type="match status" value="1"/>
</dbReference>
<dbReference type="SUPFAM" id="SSF142338">
    <property type="entry name" value="CofD-like"/>
    <property type="match status" value="1"/>
</dbReference>
<dbReference type="InterPro" id="IPR010119">
    <property type="entry name" value="Gluconeogen_factor"/>
</dbReference>
<evidence type="ECO:0000313" key="3">
    <source>
        <dbReference type="EMBL" id="OWZ24481.1"/>
    </source>
</evidence>
<dbReference type="PANTHER" id="PTHR30135:SF3">
    <property type="entry name" value="GLUCONEOGENESIS FACTOR-RELATED"/>
    <property type="match status" value="1"/>
</dbReference>
<name>A0A225X3J9_9STRA</name>
<dbReference type="InterPro" id="IPR036412">
    <property type="entry name" value="HAD-like_sf"/>
</dbReference>
<organism evidence="3 4">
    <name type="scientific">Phytophthora megakarya</name>
    <dbReference type="NCBI Taxonomy" id="4795"/>
    <lineage>
        <taxon>Eukaryota</taxon>
        <taxon>Sar</taxon>
        <taxon>Stramenopiles</taxon>
        <taxon>Oomycota</taxon>
        <taxon>Peronosporomycetes</taxon>
        <taxon>Peronosporales</taxon>
        <taxon>Peronosporaceae</taxon>
        <taxon>Phytophthora</taxon>
    </lineage>
</organism>
<reference evidence="4" key="1">
    <citation type="submission" date="2017-03" db="EMBL/GenBank/DDBJ databases">
        <title>Phytopthora megakarya and P. palmivora, two closely related causual agents of cacao black pod achieved similar genome size and gene model numbers by different mechanisms.</title>
        <authorList>
            <person name="Ali S."/>
            <person name="Shao J."/>
            <person name="Larry D.J."/>
            <person name="Kronmiller B."/>
            <person name="Shen D."/>
            <person name="Strem M.D."/>
            <person name="Melnick R.L."/>
            <person name="Guiltinan M.J."/>
            <person name="Tyler B.M."/>
            <person name="Meinhardt L.W."/>
            <person name="Bailey B.A."/>
        </authorList>
    </citation>
    <scope>NUCLEOTIDE SEQUENCE [LARGE SCALE GENOMIC DNA]</scope>
    <source>
        <strain evidence="4">zdho120</strain>
    </source>
</reference>
<dbReference type="InterPro" id="IPR023214">
    <property type="entry name" value="HAD_sf"/>
</dbReference>
<dbReference type="InterPro" id="IPR038136">
    <property type="entry name" value="CofD-like_dom_sf"/>
</dbReference>
<feature type="compositionally biased region" description="Low complexity" evidence="2">
    <location>
        <begin position="434"/>
        <end position="443"/>
    </location>
</feature>
<accession>A0A225X3J9</accession>
<dbReference type="Gene3D" id="3.40.50.10680">
    <property type="entry name" value="CofD-like domains"/>
    <property type="match status" value="1"/>
</dbReference>
<evidence type="ECO:0000256" key="1">
    <source>
        <dbReference type="ARBA" id="ARBA00022490"/>
    </source>
</evidence>
<protein>
    <recommendedName>
        <fullName evidence="5">Gluconeogenesis factor</fullName>
    </recommendedName>
</protein>
<dbReference type="EMBL" id="NBNE01000012">
    <property type="protein sequence ID" value="OWZ24481.1"/>
    <property type="molecule type" value="Genomic_DNA"/>
</dbReference>
<evidence type="ECO:0000256" key="2">
    <source>
        <dbReference type="SAM" id="MobiDB-lite"/>
    </source>
</evidence>
<evidence type="ECO:0008006" key="5">
    <source>
        <dbReference type="Google" id="ProtNLM"/>
    </source>
</evidence>
<dbReference type="Proteomes" id="UP000198211">
    <property type="component" value="Unassembled WGS sequence"/>
</dbReference>
<dbReference type="Gene3D" id="3.40.50.1000">
    <property type="entry name" value="HAD superfamily/HAD-like"/>
    <property type="match status" value="1"/>
</dbReference>
<evidence type="ECO:0000313" key="4">
    <source>
        <dbReference type="Proteomes" id="UP000198211"/>
    </source>
</evidence>
<dbReference type="HAMAP" id="MF_00973">
    <property type="entry name" value="Gluconeogen_factor"/>
    <property type="match status" value="1"/>
</dbReference>
<sequence length="691" mass="75477">MNDATPLPSKHPLHRLPSGMRVPHGSPPRPRRRRVRALAMILDDVLYDHSGLLSHLATDRGVAQLLKEGAFPTNAAAFEALQTFRTAYGLRKRFPRFVDSLVGGPQAKLSPTQAQRVIAAYYESNVPEARSITPFPGIRKKLMELQDGGACHLALLLIGKAEVQRERLKALGVDDLFHQVVHVTPNPSLAQVTSAMKQLARQLEVPSSAVMFVGRKAFYEIKAANSVGMLTVRMLFGKYTSVMPTDEMEQPDFQIESIEQLVPIVKLADQQMLQPKIVALGGGTGLAVLLKELRHYPADLTAVVTVFDSGRHSGALRKYLGILPPGDIRNCLVALSDSDELLSKLMNYRFRENFMEGCSLGNLLLAALTDLQGGFDCAVSSIAEILNIHGSVLPATLESTELCAELMDGSTVVSEVNVRSPFMPDEDEIRSSSDESSTNSTSGTPPPTPPKPENQKEKIKKAPIKRVYLENPNVEAFQPAVRAIEDADIIILSPGGFYTSIIATLLVPGIRDAIARSAGATVYVSNVTTQNGQTDGYTLDKTLDVLSSYLGANAIDYVIANNTHPPEDVLAPYVERGEELLLATPEMAASVHPELLQGQTFQEDLIAGHVAREWKKAPMLKHSGRRVAAMLYTIIDKEMAYHYQQQQQIVPTAPISAMEPKMTWVSRCSAPATVFGFLAVTTLLASMLRRS</sequence>
<dbReference type="Pfam" id="PF01933">
    <property type="entry name" value="CofD"/>
    <property type="match status" value="1"/>
</dbReference>
<dbReference type="AlphaFoldDB" id="A0A225X3J9"/>
<keyword evidence="1" id="KW-0963">Cytoplasm</keyword>
<dbReference type="Pfam" id="PF00702">
    <property type="entry name" value="Hydrolase"/>
    <property type="match status" value="1"/>
</dbReference>
<dbReference type="OrthoDB" id="10267139at2759"/>
<dbReference type="CDD" id="cd07187">
    <property type="entry name" value="YvcK_like"/>
    <property type="match status" value="1"/>
</dbReference>
<feature type="region of interest" description="Disordered" evidence="2">
    <location>
        <begin position="423"/>
        <end position="458"/>
    </location>
</feature>
<dbReference type="SUPFAM" id="SSF56784">
    <property type="entry name" value="HAD-like"/>
    <property type="match status" value="1"/>
</dbReference>
<proteinExistence type="inferred from homology"/>
<feature type="region of interest" description="Disordered" evidence="2">
    <location>
        <begin position="1"/>
        <end position="32"/>
    </location>
</feature>
<keyword evidence="4" id="KW-1185">Reference proteome</keyword>
<dbReference type="Gene3D" id="1.10.150.520">
    <property type="match status" value="1"/>
</dbReference>
<gene>
    <name evidence="3" type="ORF">PHMEG_000494</name>
</gene>